<dbReference type="InterPro" id="IPR041490">
    <property type="entry name" value="KstR2_TetR_C"/>
</dbReference>
<evidence type="ECO:0000313" key="7">
    <source>
        <dbReference type="Proteomes" id="UP001300763"/>
    </source>
</evidence>
<keyword evidence="3" id="KW-0804">Transcription</keyword>
<organism evidence="6 7">
    <name type="scientific">Actinomycetospora lemnae</name>
    <dbReference type="NCBI Taxonomy" id="3019891"/>
    <lineage>
        <taxon>Bacteria</taxon>
        <taxon>Bacillati</taxon>
        <taxon>Actinomycetota</taxon>
        <taxon>Actinomycetes</taxon>
        <taxon>Pseudonocardiales</taxon>
        <taxon>Pseudonocardiaceae</taxon>
        <taxon>Actinomycetospora</taxon>
    </lineage>
</organism>
<evidence type="ECO:0000313" key="6">
    <source>
        <dbReference type="EMBL" id="MDD7967315.1"/>
    </source>
</evidence>
<sequence>MNARSTASLVGDTGRGNEAAILNAALAAFGDKGFHGASMRDVARGAGTSLSNLYNYFPSKSRLLAEVLRHANDELVTRLHVAVDDAGDDAVSRMREAVRAYVRFVVDHQLAMVVSTNEVRYLAGEDRERLVVDRDATQAVFEQIVEQGVASGEFRTPFPADAARTVLSALAGVAQWYRPDGRLSRGQLAEQQARYALALLESPLAR</sequence>
<evidence type="ECO:0000256" key="4">
    <source>
        <dbReference type="PROSITE-ProRule" id="PRU00335"/>
    </source>
</evidence>
<dbReference type="Gene3D" id="1.10.10.60">
    <property type="entry name" value="Homeodomain-like"/>
    <property type="match status" value="1"/>
</dbReference>
<comment type="caution">
    <text evidence="6">The sequence shown here is derived from an EMBL/GenBank/DDBJ whole genome shotgun (WGS) entry which is preliminary data.</text>
</comment>
<keyword evidence="7" id="KW-1185">Reference proteome</keyword>
<dbReference type="SUPFAM" id="SSF48498">
    <property type="entry name" value="Tetracyclin repressor-like, C-terminal domain"/>
    <property type="match status" value="1"/>
</dbReference>
<dbReference type="SUPFAM" id="SSF46689">
    <property type="entry name" value="Homeodomain-like"/>
    <property type="match status" value="1"/>
</dbReference>
<dbReference type="PRINTS" id="PR00455">
    <property type="entry name" value="HTHTETR"/>
</dbReference>
<dbReference type="EMBL" id="JAQZAO010000008">
    <property type="protein sequence ID" value="MDD7967315.1"/>
    <property type="molecule type" value="Genomic_DNA"/>
</dbReference>
<dbReference type="InterPro" id="IPR001647">
    <property type="entry name" value="HTH_TetR"/>
</dbReference>
<dbReference type="PROSITE" id="PS50977">
    <property type="entry name" value="HTH_TETR_2"/>
    <property type="match status" value="1"/>
</dbReference>
<dbReference type="InterPro" id="IPR009057">
    <property type="entry name" value="Homeodomain-like_sf"/>
</dbReference>
<protein>
    <submittedName>
        <fullName evidence="6">TetR/AcrR family transcriptional regulator</fullName>
    </submittedName>
</protein>
<accession>A0ABT5SWS8</accession>
<dbReference type="Gene3D" id="1.10.357.10">
    <property type="entry name" value="Tetracycline Repressor, domain 2"/>
    <property type="match status" value="1"/>
</dbReference>
<dbReference type="PANTHER" id="PTHR30055:SF234">
    <property type="entry name" value="HTH-TYPE TRANSCRIPTIONAL REGULATOR BETI"/>
    <property type="match status" value="1"/>
</dbReference>
<evidence type="ECO:0000256" key="3">
    <source>
        <dbReference type="ARBA" id="ARBA00023163"/>
    </source>
</evidence>
<reference evidence="6 7" key="1">
    <citation type="submission" date="2023-02" db="EMBL/GenBank/DDBJ databases">
        <title>Genome sequencing required for Actinomycetospora new species description.</title>
        <authorList>
            <person name="Saimee Y."/>
            <person name="Duangmal K."/>
        </authorList>
    </citation>
    <scope>NUCLEOTIDE SEQUENCE [LARGE SCALE GENOMIC DNA]</scope>
    <source>
        <strain evidence="6 7">DW7H6</strain>
    </source>
</reference>
<name>A0ABT5SWS8_9PSEU</name>
<dbReference type="PANTHER" id="PTHR30055">
    <property type="entry name" value="HTH-TYPE TRANSCRIPTIONAL REGULATOR RUTR"/>
    <property type="match status" value="1"/>
</dbReference>
<dbReference type="Pfam" id="PF00440">
    <property type="entry name" value="TetR_N"/>
    <property type="match status" value="1"/>
</dbReference>
<evidence type="ECO:0000259" key="5">
    <source>
        <dbReference type="PROSITE" id="PS50977"/>
    </source>
</evidence>
<proteinExistence type="predicted"/>
<evidence type="ECO:0000256" key="2">
    <source>
        <dbReference type="ARBA" id="ARBA00023125"/>
    </source>
</evidence>
<feature type="domain" description="HTH tetR-type" evidence="5">
    <location>
        <begin position="15"/>
        <end position="75"/>
    </location>
</feature>
<dbReference type="InterPro" id="IPR050109">
    <property type="entry name" value="HTH-type_TetR-like_transc_reg"/>
</dbReference>
<dbReference type="Proteomes" id="UP001300763">
    <property type="component" value="Unassembled WGS sequence"/>
</dbReference>
<keyword evidence="1" id="KW-0805">Transcription regulation</keyword>
<dbReference type="RefSeq" id="WP_274201852.1">
    <property type="nucleotide sequence ID" value="NZ_JAQZAO010000008.1"/>
</dbReference>
<keyword evidence="2 4" id="KW-0238">DNA-binding</keyword>
<gene>
    <name evidence="6" type="ORF">PGB27_18415</name>
</gene>
<dbReference type="InterPro" id="IPR036271">
    <property type="entry name" value="Tet_transcr_reg_TetR-rel_C_sf"/>
</dbReference>
<dbReference type="Pfam" id="PF17932">
    <property type="entry name" value="TetR_C_24"/>
    <property type="match status" value="1"/>
</dbReference>
<evidence type="ECO:0000256" key="1">
    <source>
        <dbReference type="ARBA" id="ARBA00023015"/>
    </source>
</evidence>
<feature type="DNA-binding region" description="H-T-H motif" evidence="4">
    <location>
        <begin position="38"/>
        <end position="57"/>
    </location>
</feature>